<dbReference type="Proteomes" id="UP001165205">
    <property type="component" value="Unassembled WGS sequence"/>
</dbReference>
<dbReference type="AlphaFoldDB" id="A0AAN5C1S6"/>
<dbReference type="EMBL" id="BSYA01000135">
    <property type="protein sequence ID" value="GMG34256.1"/>
    <property type="molecule type" value="Genomic_DNA"/>
</dbReference>
<proteinExistence type="predicted"/>
<gene>
    <name evidence="2" type="ORF">Aory04_000963800</name>
</gene>
<name>A0AAN5C1S6_ASPOZ</name>
<evidence type="ECO:0000313" key="3">
    <source>
        <dbReference type="Proteomes" id="UP001165205"/>
    </source>
</evidence>
<organism evidence="2 3">
    <name type="scientific">Aspergillus oryzae</name>
    <name type="common">Yellow koji mold</name>
    <dbReference type="NCBI Taxonomy" id="5062"/>
    <lineage>
        <taxon>Eukaryota</taxon>
        <taxon>Fungi</taxon>
        <taxon>Dikarya</taxon>
        <taxon>Ascomycota</taxon>
        <taxon>Pezizomycotina</taxon>
        <taxon>Eurotiomycetes</taxon>
        <taxon>Eurotiomycetidae</taxon>
        <taxon>Eurotiales</taxon>
        <taxon>Aspergillaceae</taxon>
        <taxon>Aspergillus</taxon>
        <taxon>Aspergillus subgen. Circumdati</taxon>
    </lineage>
</organism>
<evidence type="ECO:0000313" key="2">
    <source>
        <dbReference type="EMBL" id="GMG34256.1"/>
    </source>
</evidence>
<comment type="caution">
    <text evidence="2">The sequence shown here is derived from an EMBL/GenBank/DDBJ whole genome shotgun (WGS) entry which is preliminary data.</text>
</comment>
<evidence type="ECO:0000256" key="1">
    <source>
        <dbReference type="SAM" id="MobiDB-lite"/>
    </source>
</evidence>
<feature type="region of interest" description="Disordered" evidence="1">
    <location>
        <begin position="1"/>
        <end position="30"/>
    </location>
</feature>
<feature type="compositionally biased region" description="Low complexity" evidence="1">
    <location>
        <begin position="18"/>
        <end position="29"/>
    </location>
</feature>
<sequence length="133" mass="14841">MKERVRSSIHQALKSFERSSSSKSTSGKSILRSYSTPSIVDPLLDIGPSHLDNPLEEQGCGILQFMDAYDLAFEDAEQNEALIRVRNDVILTTILATKTREEFGQGIPDSQCQAPLADQKDKFMICGRQDYSL</sequence>
<protein>
    <submittedName>
        <fullName evidence="2">Unnamed protein product</fullName>
    </submittedName>
</protein>
<accession>A0AAN5C1S6</accession>
<reference evidence="2" key="1">
    <citation type="submission" date="2023-04" db="EMBL/GenBank/DDBJ databases">
        <title>Aspergillus oryzae NBRC 4228.</title>
        <authorList>
            <person name="Ichikawa N."/>
            <person name="Sato H."/>
            <person name="Tonouchi N."/>
        </authorList>
    </citation>
    <scope>NUCLEOTIDE SEQUENCE</scope>
    <source>
        <strain evidence="2">NBRC 4228</strain>
    </source>
</reference>